<dbReference type="InterPro" id="IPR006518">
    <property type="entry name" value="Trypano_RHS"/>
</dbReference>
<dbReference type="EMBL" id="QSBY01000002">
    <property type="protein sequence ID" value="RHW73975.1"/>
    <property type="molecule type" value="Genomic_DNA"/>
</dbReference>
<proteinExistence type="predicted"/>
<sequence length="283" mass="32128">MKVLNSRVEWREDGTTYMLAKLVRVVTENGEECRNRAVSIDIEQKLRVWADTACMRDNYLRKVFRGKKEQAADEFENVGIYAFTMGNVVQTIVTHLRYLPRVGEEMDSNVSALASGNAVGRVPTSLRHIYPETTGQDIKVGCLYRPVQGNFPVVDAFFFVTEPAVDREGRAIITRTIVLLQATVAPTHHTTRAKVGKFIKAMKQLFGEWDKLARNLKWELIYIQYSDSKPIDVRQKCEPVGGRGDYTTELWNRINQFQVKMEKDIVKEITQDEPNAIAGGPAA</sequence>
<comment type="caution">
    <text evidence="2">The sequence shown here is derived from an EMBL/GenBank/DDBJ whole genome shotgun (WGS) entry which is preliminary data.</text>
</comment>
<dbReference type="Pfam" id="PF07999">
    <property type="entry name" value="RHSP"/>
    <property type="match status" value="1"/>
</dbReference>
<organism evidence="2">
    <name type="scientific">Trypanosoma brucei equiperdum</name>
    <dbReference type="NCBI Taxonomy" id="630700"/>
    <lineage>
        <taxon>Eukaryota</taxon>
        <taxon>Discoba</taxon>
        <taxon>Euglenozoa</taxon>
        <taxon>Kinetoplastea</taxon>
        <taxon>Metakinetoplastina</taxon>
        <taxon>Trypanosomatida</taxon>
        <taxon>Trypanosomatidae</taxon>
        <taxon>Trypanosoma</taxon>
    </lineage>
</organism>
<gene>
    <name evidence="2" type="ORF">DPX39_020030800</name>
</gene>
<protein>
    <submittedName>
        <fullName evidence="2">Retrotransposon hot spot (RHS) protein</fullName>
    </submittedName>
</protein>
<dbReference type="NCBIfam" id="TIGR01631">
    <property type="entry name" value="Trypano_RHS"/>
    <property type="match status" value="1"/>
</dbReference>
<reference evidence="2" key="1">
    <citation type="submission" date="2018-09" db="EMBL/GenBank/DDBJ databases">
        <title>whole genome sequence of T. equiperdum IVM-t1 strain.</title>
        <authorList>
            <person name="Suganuma K."/>
        </authorList>
    </citation>
    <scope>NUCLEOTIDE SEQUENCE [LARGE SCALE GENOMIC DNA]</scope>
    <source>
        <strain evidence="2">IVM-t1</strain>
    </source>
</reference>
<accession>A0A3L6LCF1</accession>
<name>A0A3L6LCF1_9TRYP</name>
<dbReference type="AlphaFoldDB" id="A0A3L6LCF1"/>
<evidence type="ECO:0000313" key="2">
    <source>
        <dbReference type="EMBL" id="RHW73975.1"/>
    </source>
</evidence>
<evidence type="ECO:0000259" key="1">
    <source>
        <dbReference type="Pfam" id="PF07999"/>
    </source>
</evidence>
<dbReference type="Proteomes" id="UP000266743">
    <property type="component" value="Chromosome 2"/>
</dbReference>
<feature type="domain" description="Retrotransposon hot spot protein,C-terminal" evidence="1">
    <location>
        <begin position="1"/>
        <end position="100"/>
    </location>
</feature>
<dbReference type="InterPro" id="IPR046836">
    <property type="entry name" value="RHS_C"/>
</dbReference>